<organism evidence="20 21">
    <name type="scientific">Rhizopus oryzae</name>
    <name type="common">Mucormycosis agent</name>
    <name type="synonym">Rhizopus arrhizus var. delemar</name>
    <dbReference type="NCBI Taxonomy" id="64495"/>
    <lineage>
        <taxon>Eukaryota</taxon>
        <taxon>Fungi</taxon>
        <taxon>Fungi incertae sedis</taxon>
        <taxon>Mucoromycota</taxon>
        <taxon>Mucoromycotina</taxon>
        <taxon>Mucoromycetes</taxon>
        <taxon>Mucorales</taxon>
        <taxon>Mucorineae</taxon>
        <taxon>Rhizopodaceae</taxon>
        <taxon>Rhizopus</taxon>
    </lineage>
</organism>
<dbReference type="PROSITE" id="PS01045">
    <property type="entry name" value="SQUALEN_PHYTOEN_SYN_2"/>
    <property type="match status" value="1"/>
</dbReference>
<comment type="pathway">
    <text evidence="4">Carotenoid biosynthesis; phytoene biosynthesis; all-trans-phytoene from geranylgeranyl diphosphate: step 1/1.</text>
</comment>
<dbReference type="EMBL" id="JAANIT010000342">
    <property type="protein sequence ID" value="KAG1548771.1"/>
    <property type="molecule type" value="Genomic_DNA"/>
</dbReference>
<dbReference type="AlphaFoldDB" id="A0A9P6YHL7"/>
<feature type="transmembrane region" description="Helical" evidence="19">
    <location>
        <begin position="78"/>
        <end position="98"/>
    </location>
</feature>
<feature type="transmembrane region" description="Helical" evidence="19">
    <location>
        <begin position="35"/>
        <end position="54"/>
    </location>
</feature>
<evidence type="ECO:0000256" key="19">
    <source>
        <dbReference type="SAM" id="Phobius"/>
    </source>
</evidence>
<dbReference type="SUPFAM" id="SSF48576">
    <property type="entry name" value="Terpenoid synthases"/>
    <property type="match status" value="1"/>
</dbReference>
<sequence length="563" mass="64375">MLTYMEIHLYFTLPVVGLLLWILKPFHSSQDTFKYKFLLTIAFVTASVWDNYIVYHKAWSYCPTCVVVVIGFVPLEEYMFFIIMTVMTVAFANLMMRWHLASIFIKPNTPWIQSFFIRFVPILGLLTIAYKAWRLTVPGKPLFYGSCILWYACPVLALLWYGSGEFILRRSSSVLISIAIPTLYLCWVDILAIREGVWHISLRTSTGYFIVPHLPLEEFLFFTLINTVLVFATCTFDRVFIILQLTHRKVTMMNLIWAFALPDQALDHQLFHDLDQTQAILKRASQSFHAASAAFPAPIRQDLIVLYGFCRATDDLCDDDQVPIESRLQQLEVIRKFVQQVFSQKPTWLYIAALPASCQPTFRAFATHLAGILKEETVLELLDGYQWDLGCQAIRDEADLQYYSACVASSVGEMCTRVILYHEHAKQSSWLLDRARQMGLVLQYVNIARDIVTDSAQLGRCYLPQDWLTSDEIDQIAQGQARRLGEDRLKDLSIRLLSKADQLMKQAQRGLDGLPASSQGGVRAACSVYASIGTVLRQSKIYPTRAHLSSRQRAITVFKSIYL</sequence>
<dbReference type="GO" id="GO:0016872">
    <property type="term" value="F:intramolecular lyase activity"/>
    <property type="evidence" value="ECO:0007669"/>
    <property type="project" value="InterPro"/>
</dbReference>
<comment type="pathway">
    <text evidence="3">Carotenoid biosynthesis; beta-carotene biosynthesis.</text>
</comment>
<evidence type="ECO:0000256" key="12">
    <source>
        <dbReference type="ARBA" id="ARBA00022746"/>
    </source>
</evidence>
<dbReference type="Gene3D" id="1.10.600.10">
    <property type="entry name" value="Farnesyl Diphosphate Synthase"/>
    <property type="match status" value="1"/>
</dbReference>
<dbReference type="OrthoDB" id="6600518at2759"/>
<dbReference type="SFLD" id="SFLDS00005">
    <property type="entry name" value="Isoprenoid_Synthase_Type_I"/>
    <property type="match status" value="1"/>
</dbReference>
<reference evidence="20" key="1">
    <citation type="journal article" date="2020" name="Microb. Genom.">
        <title>Genetic diversity of clinical and environmental Mucorales isolates obtained from an investigation of mucormycosis cases among solid organ transplant recipients.</title>
        <authorList>
            <person name="Nguyen M.H."/>
            <person name="Kaul D."/>
            <person name="Muto C."/>
            <person name="Cheng S.J."/>
            <person name="Richter R.A."/>
            <person name="Bruno V.M."/>
            <person name="Liu G."/>
            <person name="Beyhan S."/>
            <person name="Sundermann A.J."/>
            <person name="Mounaud S."/>
            <person name="Pasculle A.W."/>
            <person name="Nierman W.C."/>
            <person name="Driscoll E."/>
            <person name="Cumbie R."/>
            <person name="Clancy C.J."/>
            <person name="Dupont C.L."/>
        </authorList>
    </citation>
    <scope>NUCLEOTIDE SEQUENCE</scope>
    <source>
        <strain evidence="20">GL16</strain>
    </source>
</reference>
<comment type="subcellular location">
    <subcellularLocation>
        <location evidence="2">Membrane</location>
        <topology evidence="2">Multi-pass membrane protein</topology>
    </subcellularLocation>
</comment>
<evidence type="ECO:0000256" key="8">
    <source>
        <dbReference type="ARBA" id="ARBA00012396"/>
    </source>
</evidence>
<dbReference type="Proteomes" id="UP000717996">
    <property type="component" value="Unassembled WGS sequence"/>
</dbReference>
<evidence type="ECO:0000256" key="5">
    <source>
        <dbReference type="ARBA" id="ARBA00008247"/>
    </source>
</evidence>
<keyword evidence="16" id="KW-0511">Multifunctional enzyme</keyword>
<dbReference type="GO" id="GO:0016117">
    <property type="term" value="P:carotenoid biosynthetic process"/>
    <property type="evidence" value="ECO:0007669"/>
    <property type="project" value="UniProtKB-KW"/>
</dbReference>
<comment type="catalytic activity">
    <reaction evidence="18">
        <text>all-trans-lycopene = gamma-carotene</text>
        <dbReference type="Rhea" id="RHEA:32219"/>
        <dbReference type="ChEBI" id="CHEBI:15948"/>
        <dbReference type="ChEBI" id="CHEBI:27740"/>
        <dbReference type="EC" id="5.5.1.19"/>
    </reaction>
</comment>
<comment type="similarity">
    <text evidence="6">In the C-terminal section; belongs to the phytoene/squalene synthase family.</text>
</comment>
<keyword evidence="15" id="KW-0413">Isomerase</keyword>
<evidence type="ECO:0000256" key="7">
    <source>
        <dbReference type="ARBA" id="ARBA00012242"/>
    </source>
</evidence>
<dbReference type="SFLD" id="SFLDG01018">
    <property type="entry name" value="Squalene/Phytoene_Synthase_Lik"/>
    <property type="match status" value="1"/>
</dbReference>
<evidence type="ECO:0000256" key="14">
    <source>
        <dbReference type="ARBA" id="ARBA00023136"/>
    </source>
</evidence>
<keyword evidence="12" id="KW-0125">Carotenoid biosynthesis</keyword>
<name>A0A9P6YHL7_RHIOR</name>
<dbReference type="SFLD" id="SFLDG01212">
    <property type="entry name" value="Phytoene_synthase_like"/>
    <property type="match status" value="1"/>
</dbReference>
<keyword evidence="13 19" id="KW-1133">Transmembrane helix</keyword>
<dbReference type="GO" id="GO:0051996">
    <property type="term" value="F:squalene synthase [NAD(P)H] activity"/>
    <property type="evidence" value="ECO:0007669"/>
    <property type="project" value="InterPro"/>
</dbReference>
<dbReference type="InterPro" id="IPR019845">
    <property type="entry name" value="Squalene/phytoene_synthase_CS"/>
</dbReference>
<feature type="transmembrane region" description="Helical" evidence="19">
    <location>
        <begin position="6"/>
        <end position="23"/>
    </location>
</feature>
<evidence type="ECO:0000256" key="11">
    <source>
        <dbReference type="ARBA" id="ARBA00022692"/>
    </source>
</evidence>
<evidence type="ECO:0000256" key="4">
    <source>
        <dbReference type="ARBA" id="ARBA00005172"/>
    </source>
</evidence>
<evidence type="ECO:0000256" key="16">
    <source>
        <dbReference type="ARBA" id="ARBA00023268"/>
    </source>
</evidence>
<comment type="similarity">
    <text evidence="5">In the N-terminal section; belongs to the lycopene beta-cyclase family.</text>
</comment>
<evidence type="ECO:0000256" key="6">
    <source>
        <dbReference type="ARBA" id="ARBA00008406"/>
    </source>
</evidence>
<evidence type="ECO:0000256" key="3">
    <source>
        <dbReference type="ARBA" id="ARBA00005089"/>
    </source>
</evidence>
<proteinExistence type="inferred from homology"/>
<gene>
    <name evidence="20" type="ORF">G6F51_003460</name>
</gene>
<dbReference type="InterPro" id="IPR002060">
    <property type="entry name" value="Squ/phyt_synthse"/>
</dbReference>
<evidence type="ECO:0000256" key="2">
    <source>
        <dbReference type="ARBA" id="ARBA00004141"/>
    </source>
</evidence>
<accession>A0A9P6YHL7</accession>
<evidence type="ECO:0000256" key="1">
    <source>
        <dbReference type="ARBA" id="ARBA00001805"/>
    </source>
</evidence>
<comment type="catalytic activity">
    <reaction evidence="1">
        <text>2 (2E,6E,10E)-geranylgeranyl diphosphate = 15-cis-phytoene + 2 diphosphate</text>
        <dbReference type="Rhea" id="RHEA:34475"/>
        <dbReference type="ChEBI" id="CHEBI:27787"/>
        <dbReference type="ChEBI" id="CHEBI:33019"/>
        <dbReference type="ChEBI" id="CHEBI:58756"/>
        <dbReference type="EC" id="2.5.1.32"/>
    </reaction>
</comment>
<dbReference type="GO" id="GO:0016020">
    <property type="term" value="C:membrane"/>
    <property type="evidence" value="ECO:0007669"/>
    <property type="project" value="UniProtKB-SubCell"/>
</dbReference>
<feature type="transmembrane region" description="Helical" evidence="19">
    <location>
        <begin position="219"/>
        <end position="243"/>
    </location>
</feature>
<comment type="caution">
    <text evidence="20">The sequence shown here is derived from an EMBL/GenBank/DDBJ whole genome shotgun (WGS) entry which is preliminary data.</text>
</comment>
<dbReference type="PANTHER" id="PTHR31480">
    <property type="entry name" value="BIFUNCTIONAL LYCOPENE CYCLASE/PHYTOENE SYNTHASE"/>
    <property type="match status" value="1"/>
</dbReference>
<dbReference type="InterPro" id="IPR033904">
    <property type="entry name" value="Trans_IPPS_HH"/>
</dbReference>
<dbReference type="InterPro" id="IPR017825">
    <property type="entry name" value="Lycopene_cyclase_dom"/>
</dbReference>
<feature type="transmembrane region" description="Helical" evidence="19">
    <location>
        <begin position="110"/>
        <end position="130"/>
    </location>
</feature>
<dbReference type="NCBIfam" id="TIGR03462">
    <property type="entry name" value="CarR_dom_SF"/>
    <property type="match status" value="2"/>
</dbReference>
<dbReference type="FunFam" id="1.10.600.10:FF:000020">
    <property type="entry name" value="Phytoene synthase"/>
    <property type="match status" value="1"/>
</dbReference>
<evidence type="ECO:0000256" key="9">
    <source>
        <dbReference type="ARBA" id="ARBA00018909"/>
    </source>
</evidence>
<keyword evidence="14 19" id="KW-0472">Membrane</keyword>
<keyword evidence="10" id="KW-0808">Transferase</keyword>
<dbReference type="OMA" id="WACPFLL"/>
<evidence type="ECO:0000256" key="15">
    <source>
        <dbReference type="ARBA" id="ARBA00023235"/>
    </source>
</evidence>
<evidence type="ECO:0000313" key="20">
    <source>
        <dbReference type="EMBL" id="KAG1548771.1"/>
    </source>
</evidence>
<evidence type="ECO:0000256" key="13">
    <source>
        <dbReference type="ARBA" id="ARBA00022989"/>
    </source>
</evidence>
<feature type="transmembrane region" description="Helical" evidence="19">
    <location>
        <begin position="142"/>
        <end position="162"/>
    </location>
</feature>
<dbReference type="InterPro" id="IPR008949">
    <property type="entry name" value="Isoprenoid_synthase_dom_sf"/>
</dbReference>
<dbReference type="GO" id="GO:0045436">
    <property type="term" value="F:lycopene beta cyclase activity"/>
    <property type="evidence" value="ECO:0007669"/>
    <property type="project" value="UniProtKB-ARBA"/>
</dbReference>
<dbReference type="InterPro" id="IPR044843">
    <property type="entry name" value="Trans_IPPS_bact-type"/>
</dbReference>
<dbReference type="GO" id="GO:0004311">
    <property type="term" value="F:geranylgeranyl diphosphate synthase activity"/>
    <property type="evidence" value="ECO:0007669"/>
    <property type="project" value="InterPro"/>
</dbReference>
<evidence type="ECO:0000256" key="10">
    <source>
        <dbReference type="ARBA" id="ARBA00022679"/>
    </source>
</evidence>
<protein>
    <recommendedName>
        <fullName evidence="9">Bifunctional lycopene cyclase/phytoene synthase</fullName>
        <ecNumber evidence="8">2.5.1.32</ecNumber>
        <ecNumber evidence="7">5.5.1.19</ecNumber>
    </recommendedName>
</protein>
<evidence type="ECO:0000256" key="17">
    <source>
        <dbReference type="ARBA" id="ARBA00029313"/>
    </source>
</evidence>
<evidence type="ECO:0000256" key="18">
    <source>
        <dbReference type="ARBA" id="ARBA00029335"/>
    </source>
</evidence>
<dbReference type="EC" id="5.5.1.19" evidence="7"/>
<comment type="catalytic activity">
    <reaction evidence="17">
        <text>gamma-carotene = all-trans-beta-carotene</text>
        <dbReference type="Rhea" id="RHEA:32239"/>
        <dbReference type="ChEBI" id="CHEBI:17579"/>
        <dbReference type="ChEBI" id="CHEBI:27740"/>
        <dbReference type="EC" id="5.5.1.19"/>
    </reaction>
</comment>
<evidence type="ECO:0000313" key="21">
    <source>
        <dbReference type="Proteomes" id="UP000717996"/>
    </source>
</evidence>
<feature type="transmembrane region" description="Helical" evidence="19">
    <location>
        <begin position="174"/>
        <end position="193"/>
    </location>
</feature>
<dbReference type="EC" id="2.5.1.32" evidence="8"/>
<dbReference type="CDD" id="cd00683">
    <property type="entry name" value="Trans_IPPS_HH"/>
    <property type="match status" value="1"/>
</dbReference>
<keyword evidence="11 19" id="KW-0812">Transmembrane</keyword>
<dbReference type="Pfam" id="PF00494">
    <property type="entry name" value="SQS_PSY"/>
    <property type="match status" value="1"/>
</dbReference>